<keyword evidence="7" id="KW-1185">Reference proteome</keyword>
<keyword evidence="4 5" id="KW-0949">S-adenosyl-L-methionine</keyword>
<dbReference type="EC" id="2.1.1.195" evidence="5"/>
<gene>
    <name evidence="5" type="primary">cbiD</name>
    <name evidence="6" type="ORF">SAMN05444972_103233</name>
</gene>
<dbReference type="HAMAP" id="MF_00787">
    <property type="entry name" value="CbiD"/>
    <property type="match status" value="1"/>
</dbReference>
<dbReference type="GO" id="GO:0043780">
    <property type="term" value="F:cobalt-precorrin-5B C1-methyltransferase activity"/>
    <property type="evidence" value="ECO:0007669"/>
    <property type="project" value="RHEA"/>
</dbReference>
<comment type="similarity">
    <text evidence="5">Belongs to the CbiD family.</text>
</comment>
<evidence type="ECO:0000256" key="4">
    <source>
        <dbReference type="ARBA" id="ARBA00022691"/>
    </source>
</evidence>
<keyword evidence="1 5" id="KW-0169">Cobalamin biosynthesis</keyword>
<dbReference type="UniPathway" id="UPA00148">
    <property type="reaction ID" value="UER00227"/>
</dbReference>
<dbReference type="InterPro" id="IPR036074">
    <property type="entry name" value="CbiD_sf"/>
</dbReference>
<dbReference type="Pfam" id="PF01888">
    <property type="entry name" value="CbiD"/>
    <property type="match status" value="1"/>
</dbReference>
<keyword evidence="2 5" id="KW-0489">Methyltransferase</keyword>
<dbReference type="PIRSF" id="PIRSF026782">
    <property type="entry name" value="CbiD"/>
    <property type="match status" value="1"/>
</dbReference>
<dbReference type="EMBL" id="FPAA01000003">
    <property type="protein sequence ID" value="SFS53372.1"/>
    <property type="molecule type" value="Genomic_DNA"/>
</dbReference>
<dbReference type="GO" id="GO:0032259">
    <property type="term" value="P:methylation"/>
    <property type="evidence" value="ECO:0007669"/>
    <property type="project" value="UniProtKB-KW"/>
</dbReference>
<sequence>MKPKAEAKDPKEMRHGYTTGACATAATKGALLSLLTGSPIEKTKILLPIGEWVSFLTQCKDLDANHATCSVIKDAGDDPDATHGAEILSTVRWTSEKGIHLDGGKGVGRVTKPGLPVPVGEAAINPVPRKMIHQVVGEVMAEWGDDRGVSVEIAVPEGEEIAKKTLNGRLGIVGGISILGTRGTVVPFSTSAYRASVVQAISVARSNGCNHLVLTTGGSSEKHGMKLFPTLPEEAFIQMGDFVGFALKHAKRLGAKRVTLVGMMGKFSKVAQGVMMVHSKSAPVDFNFLAEVATEVGAQPEQVEAVRKANTATHAGQIMEEAGFLSFFTSLSEKVCQQGAKHIDGGLEIETILVKMKGEWLGRAVWSDEQSESDWHRR</sequence>
<evidence type="ECO:0000256" key="5">
    <source>
        <dbReference type="HAMAP-Rule" id="MF_00787"/>
    </source>
</evidence>
<dbReference type="GO" id="GO:0019251">
    <property type="term" value="P:anaerobic cobalamin biosynthetic process"/>
    <property type="evidence" value="ECO:0007669"/>
    <property type="project" value="UniProtKB-UniRule"/>
</dbReference>
<dbReference type="OrthoDB" id="6439987at2"/>
<organism evidence="6 7">
    <name type="scientific">Marininema halotolerans</name>
    <dbReference type="NCBI Taxonomy" id="1155944"/>
    <lineage>
        <taxon>Bacteria</taxon>
        <taxon>Bacillati</taxon>
        <taxon>Bacillota</taxon>
        <taxon>Bacilli</taxon>
        <taxon>Bacillales</taxon>
        <taxon>Thermoactinomycetaceae</taxon>
        <taxon>Marininema</taxon>
    </lineage>
</organism>
<evidence type="ECO:0000313" key="6">
    <source>
        <dbReference type="EMBL" id="SFS53372.1"/>
    </source>
</evidence>
<evidence type="ECO:0000256" key="2">
    <source>
        <dbReference type="ARBA" id="ARBA00022603"/>
    </source>
</evidence>
<dbReference type="PANTHER" id="PTHR35863:SF1">
    <property type="entry name" value="COBALT-PRECORRIN-5B C(1)-METHYLTRANSFERASE"/>
    <property type="match status" value="1"/>
</dbReference>
<evidence type="ECO:0000256" key="3">
    <source>
        <dbReference type="ARBA" id="ARBA00022679"/>
    </source>
</evidence>
<evidence type="ECO:0000313" key="7">
    <source>
        <dbReference type="Proteomes" id="UP000198660"/>
    </source>
</evidence>
<evidence type="ECO:0000256" key="1">
    <source>
        <dbReference type="ARBA" id="ARBA00022573"/>
    </source>
</evidence>
<dbReference type="Proteomes" id="UP000198660">
    <property type="component" value="Unassembled WGS sequence"/>
</dbReference>
<dbReference type="RefSeq" id="WP_091835084.1">
    <property type="nucleotide sequence ID" value="NZ_FPAA01000003.1"/>
</dbReference>
<dbReference type="AlphaFoldDB" id="A0A1I6QM07"/>
<dbReference type="NCBIfam" id="TIGR00312">
    <property type="entry name" value="cbiD"/>
    <property type="match status" value="1"/>
</dbReference>
<dbReference type="NCBIfam" id="NF000849">
    <property type="entry name" value="PRK00075.1-1"/>
    <property type="match status" value="1"/>
</dbReference>
<dbReference type="SUPFAM" id="SSF111342">
    <property type="entry name" value="CbiD-like"/>
    <property type="match status" value="1"/>
</dbReference>
<dbReference type="Gene3D" id="3.30.2110.10">
    <property type="entry name" value="CbiD-like"/>
    <property type="match status" value="1"/>
</dbReference>
<comment type="pathway">
    <text evidence="5">Cofactor biosynthesis; adenosylcobalamin biosynthesis; cob(II)yrinate a,c-diamide from sirohydrochlorin (anaerobic route): step 6/10.</text>
</comment>
<protein>
    <recommendedName>
        <fullName evidence="5">Cobalt-precorrin-5B C(1)-methyltransferase</fullName>
        <ecNumber evidence="5">2.1.1.195</ecNumber>
    </recommendedName>
    <alternativeName>
        <fullName evidence="5">Cobalt-precorrin-6A synthase</fullName>
    </alternativeName>
</protein>
<dbReference type="PANTHER" id="PTHR35863">
    <property type="entry name" value="COBALT-PRECORRIN-5B C(1)-METHYLTRANSFERASE"/>
    <property type="match status" value="1"/>
</dbReference>
<name>A0A1I6QM07_9BACL</name>
<proteinExistence type="inferred from homology"/>
<comment type="function">
    <text evidence="5">Catalyzes the methylation of C-1 in cobalt-precorrin-5B to form cobalt-precorrin-6A.</text>
</comment>
<comment type="catalytic activity">
    <reaction evidence="5">
        <text>Co-precorrin-5B + S-adenosyl-L-methionine = Co-precorrin-6A + S-adenosyl-L-homocysteine</text>
        <dbReference type="Rhea" id="RHEA:26285"/>
        <dbReference type="ChEBI" id="CHEBI:57856"/>
        <dbReference type="ChEBI" id="CHEBI:59789"/>
        <dbReference type="ChEBI" id="CHEBI:60063"/>
        <dbReference type="ChEBI" id="CHEBI:60064"/>
        <dbReference type="EC" id="2.1.1.195"/>
    </reaction>
</comment>
<keyword evidence="3 5" id="KW-0808">Transferase</keyword>
<reference evidence="7" key="1">
    <citation type="submission" date="2016-10" db="EMBL/GenBank/DDBJ databases">
        <authorList>
            <person name="Varghese N."/>
            <person name="Submissions S."/>
        </authorList>
    </citation>
    <scope>NUCLEOTIDE SEQUENCE [LARGE SCALE GENOMIC DNA]</scope>
    <source>
        <strain evidence="7">DSM 45789</strain>
    </source>
</reference>
<dbReference type="InterPro" id="IPR002748">
    <property type="entry name" value="CbiD"/>
</dbReference>
<accession>A0A1I6QM07</accession>